<dbReference type="Proteomes" id="UP000282759">
    <property type="component" value="Unassembled WGS sequence"/>
</dbReference>
<dbReference type="Gene3D" id="1.10.10.10">
    <property type="entry name" value="Winged helix-like DNA-binding domain superfamily/Winged helix DNA-binding domain"/>
    <property type="match status" value="1"/>
</dbReference>
<proteinExistence type="predicted"/>
<dbReference type="SUPFAM" id="SSF46785">
    <property type="entry name" value="Winged helix' DNA-binding domain"/>
    <property type="match status" value="1"/>
</dbReference>
<dbReference type="EMBL" id="SACK01000006">
    <property type="protein sequence ID" value="RVT99983.1"/>
    <property type="molecule type" value="Genomic_DNA"/>
</dbReference>
<dbReference type="InterPro" id="IPR036388">
    <property type="entry name" value="WH-like_DNA-bd_sf"/>
</dbReference>
<name>A0A3S2V0N3_9SPHI</name>
<evidence type="ECO:0000313" key="3">
    <source>
        <dbReference type="Proteomes" id="UP000282759"/>
    </source>
</evidence>
<dbReference type="InterPro" id="IPR036390">
    <property type="entry name" value="WH_DNA-bd_sf"/>
</dbReference>
<dbReference type="PANTHER" id="PTHR33169:SF14">
    <property type="entry name" value="TRANSCRIPTIONAL REGULATOR RV3488"/>
    <property type="match status" value="1"/>
</dbReference>
<sequence>MATVSKELLAASSIPLILSVLKRGESYGYELIKEVKAASGGKLQFSDGTLYPILRKLEEKELITSEWRIAENDKRRRYYRITEKGKDQLKQEKKNWEFLTTLLNTLWAPSTTSLS</sequence>
<evidence type="ECO:0000259" key="1">
    <source>
        <dbReference type="Pfam" id="PF03551"/>
    </source>
</evidence>
<dbReference type="RefSeq" id="WP_127705790.1">
    <property type="nucleotide sequence ID" value="NZ_SACK01000006.1"/>
</dbReference>
<dbReference type="AlphaFoldDB" id="A0A3S2V0N3"/>
<evidence type="ECO:0000313" key="2">
    <source>
        <dbReference type="EMBL" id="RVT99983.1"/>
    </source>
</evidence>
<dbReference type="Pfam" id="PF03551">
    <property type="entry name" value="PadR"/>
    <property type="match status" value="1"/>
</dbReference>
<dbReference type="PANTHER" id="PTHR33169">
    <property type="entry name" value="PADR-FAMILY TRANSCRIPTIONAL REGULATOR"/>
    <property type="match status" value="1"/>
</dbReference>
<protein>
    <submittedName>
        <fullName evidence="2">PadR family transcriptional regulator</fullName>
    </submittedName>
</protein>
<accession>A0A3S2V0N3</accession>
<organism evidence="2 3">
    <name type="scientific">Mucilaginibacter limnophilus</name>
    <dbReference type="NCBI Taxonomy" id="1932778"/>
    <lineage>
        <taxon>Bacteria</taxon>
        <taxon>Pseudomonadati</taxon>
        <taxon>Bacteroidota</taxon>
        <taxon>Sphingobacteriia</taxon>
        <taxon>Sphingobacteriales</taxon>
        <taxon>Sphingobacteriaceae</taxon>
        <taxon>Mucilaginibacter</taxon>
    </lineage>
</organism>
<reference evidence="2 3" key="1">
    <citation type="submission" date="2019-01" db="EMBL/GenBank/DDBJ databases">
        <authorList>
            <person name="Chen W.-M."/>
        </authorList>
    </citation>
    <scope>NUCLEOTIDE SEQUENCE [LARGE SCALE GENOMIC DNA]</scope>
    <source>
        <strain evidence="2 3">YBJ-36</strain>
    </source>
</reference>
<dbReference type="OrthoDB" id="9808017at2"/>
<feature type="domain" description="Transcription regulator PadR N-terminal" evidence="1">
    <location>
        <begin position="17"/>
        <end position="90"/>
    </location>
</feature>
<comment type="caution">
    <text evidence="2">The sequence shown here is derived from an EMBL/GenBank/DDBJ whole genome shotgun (WGS) entry which is preliminary data.</text>
</comment>
<gene>
    <name evidence="2" type="ORF">EOD41_13540</name>
</gene>
<keyword evidence="3" id="KW-1185">Reference proteome</keyword>
<dbReference type="InterPro" id="IPR005149">
    <property type="entry name" value="Tscrpt_reg_PadR_N"/>
</dbReference>
<dbReference type="InterPro" id="IPR052509">
    <property type="entry name" value="Metal_resp_DNA-bind_regulator"/>
</dbReference>